<dbReference type="EMBL" id="LXQA010124299">
    <property type="protein sequence ID" value="MCI21313.1"/>
    <property type="molecule type" value="Genomic_DNA"/>
</dbReference>
<sequence length="68" mass="7683">MIPLLEFKIFPSLIVVTLLTTLRCSHLLPNHSNFVGSLLHNLRPKNYTFSGFIPTKRSPTPPPIQSLK</sequence>
<comment type="caution">
    <text evidence="2">The sequence shown here is derived from an EMBL/GenBank/DDBJ whole genome shotgun (WGS) entry which is preliminary data.</text>
</comment>
<evidence type="ECO:0000313" key="2">
    <source>
        <dbReference type="EMBL" id="MCI21313.1"/>
    </source>
</evidence>
<keyword evidence="3" id="KW-1185">Reference proteome</keyword>
<organism evidence="2 3">
    <name type="scientific">Trifolium medium</name>
    <dbReference type="NCBI Taxonomy" id="97028"/>
    <lineage>
        <taxon>Eukaryota</taxon>
        <taxon>Viridiplantae</taxon>
        <taxon>Streptophyta</taxon>
        <taxon>Embryophyta</taxon>
        <taxon>Tracheophyta</taxon>
        <taxon>Spermatophyta</taxon>
        <taxon>Magnoliopsida</taxon>
        <taxon>eudicotyledons</taxon>
        <taxon>Gunneridae</taxon>
        <taxon>Pentapetalae</taxon>
        <taxon>rosids</taxon>
        <taxon>fabids</taxon>
        <taxon>Fabales</taxon>
        <taxon>Fabaceae</taxon>
        <taxon>Papilionoideae</taxon>
        <taxon>50 kb inversion clade</taxon>
        <taxon>NPAAA clade</taxon>
        <taxon>Hologalegina</taxon>
        <taxon>IRL clade</taxon>
        <taxon>Trifolieae</taxon>
        <taxon>Trifolium</taxon>
    </lineage>
</organism>
<feature type="non-terminal residue" evidence="2">
    <location>
        <position position="68"/>
    </location>
</feature>
<feature type="chain" id="PRO_5017298891" evidence="1">
    <location>
        <begin position="28"/>
        <end position="68"/>
    </location>
</feature>
<reference evidence="2 3" key="1">
    <citation type="journal article" date="2018" name="Front. Plant Sci.">
        <title>Red Clover (Trifolium pratense) and Zigzag Clover (T. medium) - A Picture of Genomic Similarities and Differences.</title>
        <authorList>
            <person name="Dluhosova J."/>
            <person name="Istvanek J."/>
            <person name="Nedelnik J."/>
            <person name="Repkova J."/>
        </authorList>
    </citation>
    <scope>NUCLEOTIDE SEQUENCE [LARGE SCALE GENOMIC DNA]</scope>
    <source>
        <strain evidence="3">cv. 10/8</strain>
        <tissue evidence="2">Leaf</tissue>
    </source>
</reference>
<feature type="signal peptide" evidence="1">
    <location>
        <begin position="1"/>
        <end position="27"/>
    </location>
</feature>
<dbReference type="AlphaFoldDB" id="A0A392QAA4"/>
<protein>
    <submittedName>
        <fullName evidence="2">Uncharacterized protein</fullName>
    </submittedName>
</protein>
<dbReference type="Proteomes" id="UP000265520">
    <property type="component" value="Unassembled WGS sequence"/>
</dbReference>
<accession>A0A392QAA4</accession>
<evidence type="ECO:0000313" key="3">
    <source>
        <dbReference type="Proteomes" id="UP000265520"/>
    </source>
</evidence>
<evidence type="ECO:0000256" key="1">
    <source>
        <dbReference type="SAM" id="SignalP"/>
    </source>
</evidence>
<keyword evidence="1" id="KW-0732">Signal</keyword>
<name>A0A392QAA4_9FABA</name>
<proteinExistence type="predicted"/>